<dbReference type="Gene3D" id="1.10.132.30">
    <property type="match status" value="1"/>
</dbReference>
<feature type="domain" description="RNA polymerase Rpb1" evidence="8">
    <location>
        <begin position="169"/>
        <end position="1380"/>
    </location>
</feature>
<reference evidence="10" key="2">
    <citation type="submission" date="2014-06" db="EMBL/GenBank/DDBJ databases">
        <authorList>
            <person name="Sabir J.S.M."/>
            <person name="Yu M."/>
            <person name="Ashworth M.P."/>
            <person name="Baeshen N.A."/>
            <person name="Baeshen M.N."/>
            <person name="Bahieldin A."/>
            <person name="Theriot E.C."/>
            <person name="Jansen R.K."/>
        </authorList>
    </citation>
    <scope>NUCLEOTIDE SEQUENCE</scope>
</reference>
<dbReference type="InterPro" id="IPR007083">
    <property type="entry name" value="RNA_pol_Rpb1_4"/>
</dbReference>
<dbReference type="InterPro" id="IPR007066">
    <property type="entry name" value="RNA_pol_Rpb1_3"/>
</dbReference>
<dbReference type="InterPro" id="IPR012756">
    <property type="entry name" value="DNA-dir_RpoC2_beta_pp"/>
</dbReference>
<dbReference type="EMBL" id="KJ958481">
    <property type="protein sequence ID" value="AIR75563.1"/>
    <property type="molecule type" value="Genomic_DNA"/>
</dbReference>
<evidence type="ECO:0000313" key="10">
    <source>
        <dbReference type="EMBL" id="AIR75563.1"/>
    </source>
</evidence>
<feature type="binding site" evidence="6">
    <location>
        <position position="295"/>
    </location>
    <ligand>
        <name>Zn(2+)</name>
        <dbReference type="ChEBI" id="CHEBI:29105"/>
    </ligand>
</feature>
<dbReference type="InterPro" id="IPR042102">
    <property type="entry name" value="RNA_pol_Rpb1_3_sf"/>
</dbReference>
<dbReference type="Gene3D" id="1.10.1790.20">
    <property type="match status" value="1"/>
</dbReference>
<feature type="domain" description="RNA polymerase Rpb1" evidence="9">
    <location>
        <begin position="88"/>
        <end position="160"/>
    </location>
</feature>
<dbReference type="EC" id="2.7.7.6" evidence="6"/>
<evidence type="ECO:0000256" key="2">
    <source>
        <dbReference type="ARBA" id="ARBA00022679"/>
    </source>
</evidence>
<proteinExistence type="inferred from homology"/>
<name>A0A089VNM3_9STRA</name>
<dbReference type="GO" id="GO:0008270">
    <property type="term" value="F:zinc ion binding"/>
    <property type="evidence" value="ECO:0007669"/>
    <property type="project" value="UniProtKB-UniRule"/>
</dbReference>
<dbReference type="Pfam" id="PF04998">
    <property type="entry name" value="RNA_pol_Rpb1_5"/>
    <property type="match status" value="1"/>
</dbReference>
<dbReference type="SUPFAM" id="SSF64484">
    <property type="entry name" value="beta and beta-prime subunits of DNA dependent RNA-polymerase"/>
    <property type="match status" value="2"/>
</dbReference>
<dbReference type="NCBIfam" id="TIGR02388">
    <property type="entry name" value="rpoC2_cyan"/>
    <property type="match status" value="1"/>
</dbReference>
<comment type="cofactor">
    <cofactor evidence="6">
        <name>Zn(2+)</name>
        <dbReference type="ChEBI" id="CHEBI:29105"/>
    </cofactor>
    <text evidence="6">Binds 1 Zn(2+) ion per subunit.</text>
</comment>
<geneLocation type="chloroplast" evidence="10"/>
<dbReference type="InterPro" id="IPR038120">
    <property type="entry name" value="Rpb1_funnel_sf"/>
</dbReference>
<feature type="domain" description="RNA polymerase Rpb1" evidence="7">
    <location>
        <begin position="8"/>
        <end position="59"/>
    </location>
</feature>
<evidence type="ECO:0000256" key="6">
    <source>
        <dbReference type="HAMAP-Rule" id="MF_01324"/>
    </source>
</evidence>
<comment type="function">
    <text evidence="6">DNA-dependent RNA polymerase catalyzes the transcription of DNA into RNA using the four ribonucleoside triphosphates as substrates.</text>
</comment>
<dbReference type="PANTHER" id="PTHR19376">
    <property type="entry name" value="DNA-DIRECTED RNA POLYMERASE"/>
    <property type="match status" value="1"/>
</dbReference>
<dbReference type="InterPro" id="IPR045867">
    <property type="entry name" value="DNA-dir_RpoC_beta_prime"/>
</dbReference>
<evidence type="ECO:0000259" key="7">
    <source>
        <dbReference type="Pfam" id="PF04983"/>
    </source>
</evidence>
<dbReference type="GO" id="GO:0003677">
    <property type="term" value="F:DNA binding"/>
    <property type="evidence" value="ECO:0007669"/>
    <property type="project" value="UniProtKB-UniRule"/>
</dbReference>
<feature type="binding site" evidence="6">
    <location>
        <position position="292"/>
    </location>
    <ligand>
        <name>Zn(2+)</name>
        <dbReference type="ChEBI" id="CHEBI:29105"/>
    </ligand>
</feature>
<dbReference type="Pfam" id="PF04983">
    <property type="entry name" value="RNA_pol_Rpb1_3"/>
    <property type="match status" value="1"/>
</dbReference>
<dbReference type="Pfam" id="PF05000">
    <property type="entry name" value="RNA_pol_Rpb1_4"/>
    <property type="match status" value="1"/>
</dbReference>
<comment type="similarity">
    <text evidence="6">Belongs to the RNA polymerase beta' chain family. RpoC2 subfamily.</text>
</comment>
<evidence type="ECO:0000256" key="5">
    <source>
        <dbReference type="ARBA" id="ARBA00023163"/>
    </source>
</evidence>
<evidence type="ECO:0000259" key="8">
    <source>
        <dbReference type="Pfam" id="PF04998"/>
    </source>
</evidence>
<organism evidence="10">
    <name type="scientific">Cyclotella sp. WC03_2</name>
    <dbReference type="NCBI Taxonomy" id="1549164"/>
    <lineage>
        <taxon>Eukaryota</taxon>
        <taxon>Sar</taxon>
        <taxon>Stramenopiles</taxon>
        <taxon>Ochrophyta</taxon>
        <taxon>Bacillariophyta</taxon>
        <taxon>Coscinodiscophyceae</taxon>
        <taxon>Thalassiosirophycidae</taxon>
        <taxon>Stephanodiscales</taxon>
        <taxon>Stephanodiscaceae</taxon>
        <taxon>Cyclotella</taxon>
    </lineage>
</organism>
<dbReference type="PANTHER" id="PTHR19376:SF63">
    <property type="entry name" value="DNA-DIRECTED RNA POLYMERASE SUBUNIT BETA"/>
    <property type="match status" value="1"/>
</dbReference>
<gene>
    <name evidence="6 10" type="primary">rpoC2</name>
</gene>
<keyword evidence="5 6" id="KW-0804">Transcription</keyword>
<feature type="binding site" evidence="6">
    <location>
        <position position="217"/>
    </location>
    <ligand>
        <name>Zn(2+)</name>
        <dbReference type="ChEBI" id="CHEBI:29105"/>
    </ligand>
</feature>
<dbReference type="InterPro" id="IPR007081">
    <property type="entry name" value="RNA_pol_Rpb1_5"/>
</dbReference>
<evidence type="ECO:0000259" key="9">
    <source>
        <dbReference type="Pfam" id="PF05000"/>
    </source>
</evidence>
<dbReference type="HAMAP" id="MF_01324">
    <property type="entry name" value="RNApol_bact_RpoC2"/>
    <property type="match status" value="1"/>
</dbReference>
<keyword evidence="4 6" id="KW-0862">Zinc</keyword>
<keyword evidence="2 6" id="KW-0808">Transferase</keyword>
<dbReference type="GO" id="GO:0009507">
    <property type="term" value="C:chloroplast"/>
    <property type="evidence" value="ECO:0007669"/>
    <property type="project" value="UniProtKB-SubCell"/>
</dbReference>
<dbReference type="GO" id="GO:0006351">
    <property type="term" value="P:DNA-templated transcription"/>
    <property type="evidence" value="ECO:0007669"/>
    <property type="project" value="UniProtKB-UniRule"/>
</dbReference>
<keyword evidence="10" id="KW-0150">Chloroplast</keyword>
<comment type="catalytic activity">
    <reaction evidence="6">
        <text>RNA(n) + a ribonucleoside 5'-triphosphate = RNA(n+1) + diphosphate</text>
        <dbReference type="Rhea" id="RHEA:21248"/>
        <dbReference type="Rhea" id="RHEA-COMP:14527"/>
        <dbReference type="Rhea" id="RHEA-COMP:17342"/>
        <dbReference type="ChEBI" id="CHEBI:33019"/>
        <dbReference type="ChEBI" id="CHEBI:61557"/>
        <dbReference type="ChEBI" id="CHEBI:140395"/>
        <dbReference type="EC" id="2.7.7.6"/>
    </reaction>
</comment>
<protein>
    <recommendedName>
        <fullName evidence="6">DNA-directed RNA polymerase subunit beta''</fullName>
        <ecNumber evidence="6">2.7.7.6</ecNumber>
    </recommendedName>
    <alternativeName>
        <fullName evidence="6">PEP</fullName>
    </alternativeName>
    <alternativeName>
        <fullName evidence="6">Plastid-encoded RNA polymerase subunit beta''</fullName>
        <shortName evidence="6">RNA polymerase subunit beta''</shortName>
    </alternativeName>
</protein>
<dbReference type="GO" id="GO:0000428">
    <property type="term" value="C:DNA-directed RNA polymerase complex"/>
    <property type="evidence" value="ECO:0007669"/>
    <property type="project" value="UniProtKB-KW"/>
</dbReference>
<evidence type="ECO:0000256" key="1">
    <source>
        <dbReference type="ARBA" id="ARBA00022478"/>
    </source>
</evidence>
<evidence type="ECO:0000256" key="3">
    <source>
        <dbReference type="ARBA" id="ARBA00022695"/>
    </source>
</evidence>
<dbReference type="GO" id="GO:0003899">
    <property type="term" value="F:DNA-directed RNA polymerase activity"/>
    <property type="evidence" value="ECO:0007669"/>
    <property type="project" value="UniProtKB-UniRule"/>
</dbReference>
<keyword evidence="6" id="KW-0479">Metal-binding</keyword>
<comment type="subcellular location">
    <subcellularLocation>
        <location evidence="6">Plastid</location>
        <location evidence="6">Chloroplast</location>
    </subcellularLocation>
</comment>
<dbReference type="Gene3D" id="1.10.150.390">
    <property type="match status" value="1"/>
</dbReference>
<dbReference type="CDD" id="cd02655">
    <property type="entry name" value="RNAP_beta'_C"/>
    <property type="match status" value="1"/>
</dbReference>
<reference evidence="10" key="1">
    <citation type="journal article" date="2014" name="PLoS ONE">
        <title>Conserved gene order and expanded inverted repeats characterize plastid genomes of Thalassiosirales.</title>
        <authorList>
            <person name="Sabir J.S."/>
            <person name="Yu M."/>
            <person name="Ashworth M.P."/>
            <person name="Baeshen N.A."/>
            <person name="Baeshen M.N."/>
            <person name="Bahieldin A."/>
            <person name="Theriot E.C."/>
            <person name="Jansen R.K."/>
        </authorList>
    </citation>
    <scope>NUCLEOTIDE SEQUENCE</scope>
</reference>
<comment type="subunit">
    <text evidence="6">In plastids the minimal PEP RNA polymerase catalytic core is composed of four subunits: alpha, beta, beta', and beta''. When a (nuclear-encoded) sigma factor is associated with the core the holoenzyme is formed, which can initiate transcription.</text>
</comment>
<keyword evidence="10" id="KW-0934">Plastid</keyword>
<evidence type="ECO:0000256" key="4">
    <source>
        <dbReference type="ARBA" id="ARBA00022833"/>
    </source>
</evidence>
<keyword evidence="1 6" id="KW-0240">DNA-directed RNA polymerase</keyword>
<keyword evidence="3 6" id="KW-0548">Nucleotidyltransferase</keyword>
<dbReference type="Gene3D" id="1.10.274.100">
    <property type="entry name" value="RNA polymerase Rpb1, domain 3"/>
    <property type="match status" value="1"/>
</dbReference>
<accession>A0A089VNM3</accession>
<feature type="binding site" evidence="6">
    <location>
        <position position="285"/>
    </location>
    <ligand>
        <name>Zn(2+)</name>
        <dbReference type="ChEBI" id="CHEBI:29105"/>
    </ligand>
</feature>
<sequence>MKDYIYQNTLINKKQLKELLGWSFSKYDSMQASLLADELKYLGFKYATQAGISISIEDLKVPQTKNEMLEKANKDIENAEKICLKGKITNVERFQKIIDTWSIASESLKDNVVSYFKAYDPLNSVYIMAFSGARGNLSQVRQLVGMRGLMADPSGEIMRVPIKKNFREGLTITDYLMSGYGARKGIVDTALKTANSGYLTRRLIDIAQDIIIREKDCLTYSSFRIDTLNKLDNEQLIGRILLKSVYDPKTEKLITSPNTSITSELLSLFKQKSVSKFYIRSPLTCNLYHSICQMCYGWDLSNQNLVDLGEAIGILAGQSIGEPGTQLTMRTFHTGGIFTSEARQQIISPKDGIVKFSKILKTVILRTNRGEDVLVTKNSGSLILIPEQFDQSIIQIELLRNTMLFVKSNQYIKKDSIIGELISTEKQTLTERKPILSDTAGEICIPRLKTRMNLIPQNKLLWILSGQVYQAPINSYLNYYTDHKINKNSYIFRTKLINQSSGSIKIFNEKKNLLEQKIQLINEKYCFGSNCYIQKISKPKNNKNYVLNYKKLTYLINLKDSNSKNWKKCKTYKPFATCFENHFKTITGGIMYYDQRINKKLYINKNNISIPYNLPYEITKQDYDKINKNHYKNYLKNVETRIDKNGFIFYQNFLNYQGMESVFLKLRLKKKIVHNSLIWLSEETYKLNCDKNILLVENGNFIAKNFEIIPNIRSKTAGIISVCQKNNIIEEIAIKGGFVYQGKQFEQLDKKVFYPGEMIFENIKIIQPSLCEHITHKSNNQLLIRPFMIYEIPKNEYLSKSKSLTLTNQINYRYKTNKKIKTSNSINLISKIINIKSNNSLGKNKTIELSNCFKNQLVNIKISENLILKHYIPAHLKYTNLQYCLLVEPTQFVDSYTIIGYFESMIVNSLEIVKFKSKRLKKKQIFLISNKDCITVNKEERKNKIVNELIIDNIKVNQTGKILIDNGQFLTIQKGRPYFFPNCKTEDSKEKLTLQYKLTRLNNNIFNTKNNIFLNYTDITKRSLVDIKKWTFIKKLSPDKNLYLDKKSYGLQIKFSKMFIKKNGKFYSSAIPLFFKSFSLFKKEQRILNETTKNLNHLYISNKQLKIKQCLPLLLKSQDLIENKLQKHVPFNQNLIGLKFLKYPFNKSIGIHSLTEDYFEQEVNNVYCKNGEFIEKGEVIGLLNFEKEITGDIVQGLPRIEELLEARKKKPTNKYLATNQKKSLLIQKTSIDSSFEFQKLGTTIKENDKINPHNLLKIYFNYYGIKKQFFCKKKTFAISYRLTNNYEASYRTFKKIQLLILNAVQSVYDSQGVSIANKHLEVIIKQMTTKVLITHEGHTPLLPRELVDLYHIQYINEIITSYNKRPAYYVPLLLGITKAALNNPSFISAASFQETTRVLTKAAIEGRVDWLRGLKENIIIGHLIPSGTGYQSYSNCFNQSLQYKKKINLEKIKIKI</sequence>